<protein>
    <recommendedName>
        <fullName evidence="3">Transposase</fullName>
    </recommendedName>
</protein>
<name>A0ABY8JLF4_9BRAD</name>
<evidence type="ECO:0000313" key="2">
    <source>
        <dbReference type="Proteomes" id="UP001221546"/>
    </source>
</evidence>
<gene>
    <name evidence="1" type="ORF">QA636_07470</name>
</gene>
<keyword evidence="2" id="KW-1185">Reference proteome</keyword>
<dbReference type="RefSeq" id="WP_253589112.1">
    <property type="nucleotide sequence ID" value="NZ_CP121646.1"/>
</dbReference>
<dbReference type="EMBL" id="CP121646">
    <property type="protein sequence ID" value="WFU65366.1"/>
    <property type="molecule type" value="Genomic_DNA"/>
</dbReference>
<dbReference type="Proteomes" id="UP001221546">
    <property type="component" value="Chromosome"/>
</dbReference>
<evidence type="ECO:0008006" key="3">
    <source>
        <dbReference type="Google" id="ProtNLM"/>
    </source>
</evidence>
<accession>A0ABY8JLF4</accession>
<proteinExistence type="predicted"/>
<evidence type="ECO:0000313" key="1">
    <source>
        <dbReference type="EMBL" id="WFU65366.1"/>
    </source>
</evidence>
<sequence length="84" mass="9365">MQKILYVGLDVHKVSISVTVAEDGRNGTVGFIGAVPNTPAALSKLRKRLAKDGHRLEFCYEAGFCGYGIYRHLRPRTRECDQGR</sequence>
<organism evidence="1 2">
    <name type="scientific">Bradyrhizobium brasilense</name>
    <dbReference type="NCBI Taxonomy" id="1419277"/>
    <lineage>
        <taxon>Bacteria</taxon>
        <taxon>Pseudomonadati</taxon>
        <taxon>Pseudomonadota</taxon>
        <taxon>Alphaproteobacteria</taxon>
        <taxon>Hyphomicrobiales</taxon>
        <taxon>Nitrobacteraceae</taxon>
        <taxon>Bradyrhizobium</taxon>
    </lineage>
</organism>
<reference evidence="1 2" key="1">
    <citation type="submission" date="2023-04" db="EMBL/GenBank/DDBJ databases">
        <title>Australian commercial rhizobial inoculants.</title>
        <authorList>
            <person name="Kohlmeier M.G."/>
            <person name="O'Hara G.W."/>
            <person name="Colombi E."/>
            <person name="Ramsay J.P."/>
            <person name="Terpolilli J."/>
        </authorList>
    </citation>
    <scope>NUCLEOTIDE SEQUENCE [LARGE SCALE GENOMIC DNA]</scope>
    <source>
        <strain evidence="1 2">CB627</strain>
    </source>
</reference>